<keyword evidence="1" id="KW-0732">Signal</keyword>
<reference evidence="2" key="1">
    <citation type="submission" date="2024-06" db="EMBL/GenBank/DDBJ databases">
        <title>Micromonospora sp. strain HUAS YX12 genome sequences.</title>
        <authorList>
            <person name="Mo P."/>
        </authorList>
    </citation>
    <scope>NUCLEOTIDE SEQUENCE</scope>
    <source>
        <strain evidence="2">HUAS YX12</strain>
    </source>
</reference>
<evidence type="ECO:0000313" key="2">
    <source>
        <dbReference type="EMBL" id="XBT81081.1"/>
    </source>
</evidence>
<protein>
    <submittedName>
        <fullName evidence="2">Uncharacterized protein</fullName>
    </submittedName>
</protein>
<dbReference type="AlphaFoldDB" id="A0AAU7QYK1"/>
<proteinExistence type="predicted"/>
<dbReference type="RefSeq" id="WP_349877505.1">
    <property type="nucleotide sequence ID" value="NZ_CP157974.1"/>
</dbReference>
<feature type="chain" id="PRO_5043425688" evidence="1">
    <location>
        <begin position="28"/>
        <end position="163"/>
    </location>
</feature>
<name>A0AAU7QYK1_9ACTN</name>
<sequence length="163" mass="17133">MRVPLVIAGAAVVLGAAAATVAGVRWAAAGEPVSVAVPPGASTLLPEGAYETVVDNRAAEVSVDLRNDRGGPEVDTYAMPSATGWEQVRSAVAGQLDGWKQAGDCADTGERRVRCSWSEPTRWWPRTVQIVFLRPAPAGDDQSYEWPDNTFLVIGSARGAGLS</sequence>
<gene>
    <name evidence="2" type="ORF">ABIH81_26035</name>
</gene>
<accession>A0AAU7QYK1</accession>
<evidence type="ECO:0000256" key="1">
    <source>
        <dbReference type="SAM" id="SignalP"/>
    </source>
</evidence>
<feature type="signal peptide" evidence="1">
    <location>
        <begin position="1"/>
        <end position="27"/>
    </location>
</feature>
<dbReference type="EMBL" id="CP157974">
    <property type="protein sequence ID" value="XBT81081.1"/>
    <property type="molecule type" value="Genomic_DNA"/>
</dbReference>
<organism evidence="2">
    <name type="scientific">Micromonospora sp. HUAS YX12</name>
    <dbReference type="NCBI Taxonomy" id="3156396"/>
    <lineage>
        <taxon>Bacteria</taxon>
        <taxon>Bacillati</taxon>
        <taxon>Actinomycetota</taxon>
        <taxon>Actinomycetes</taxon>
        <taxon>Micromonosporales</taxon>
        <taxon>Micromonosporaceae</taxon>
        <taxon>Micromonospora</taxon>
    </lineage>
</organism>